<evidence type="ECO:0000313" key="1">
    <source>
        <dbReference type="EMBL" id="SPZ92109.1"/>
    </source>
</evidence>
<proteinExistence type="predicted"/>
<organism evidence="1 2">
    <name type="scientific">Sphingobacterium multivorum</name>
    <dbReference type="NCBI Taxonomy" id="28454"/>
    <lineage>
        <taxon>Bacteria</taxon>
        <taxon>Pseudomonadati</taxon>
        <taxon>Bacteroidota</taxon>
        <taxon>Sphingobacteriia</taxon>
        <taxon>Sphingobacteriales</taxon>
        <taxon>Sphingobacteriaceae</taxon>
        <taxon>Sphingobacterium</taxon>
    </lineage>
</organism>
<dbReference type="RefSeq" id="WP_112375694.1">
    <property type="nucleotide sequence ID" value="NZ_CP069793.1"/>
</dbReference>
<dbReference type="AlphaFoldDB" id="A0A2X2LFF1"/>
<gene>
    <name evidence="1" type="ORF">NCTC11343_04163</name>
</gene>
<evidence type="ECO:0008006" key="3">
    <source>
        <dbReference type="Google" id="ProtNLM"/>
    </source>
</evidence>
<reference evidence="1 2" key="1">
    <citation type="submission" date="2018-06" db="EMBL/GenBank/DDBJ databases">
        <authorList>
            <consortium name="Pathogen Informatics"/>
            <person name="Doyle S."/>
        </authorList>
    </citation>
    <scope>NUCLEOTIDE SEQUENCE [LARGE SCALE GENOMIC DNA]</scope>
    <source>
        <strain evidence="1 2">NCTC11343</strain>
    </source>
</reference>
<accession>A0A2X2LFF1</accession>
<dbReference type="Proteomes" id="UP000251241">
    <property type="component" value="Unassembled WGS sequence"/>
</dbReference>
<dbReference type="GeneID" id="97182076"/>
<protein>
    <recommendedName>
        <fullName evidence="3">DNA primase</fullName>
    </recommendedName>
</protein>
<name>A0A2X2LFF1_SPHMU</name>
<sequence length="287" mass="33256">MTTNRILSDESSSKEEFISIKSLLYHLGFKPIVSNEKESFYSNIFTSNNLKPNSFRLDHTLDVWFDKSIGKGGGIIDFGKYYWPNLNLDEVRERLNSFSTSKEYHFMFPINDKKKRKRKPIKLPYYQVAGIRKLGLTNEVSTFLQDAGLWEIADSNLVEVHYYVKDEKGKRRDFCAAGWPNENGGWEVYAKNFKSCIGSKGMTFFEASTRNIAIFQQFTDYLKHRDQLYSLYSSILVLNSPQFVSAAIKRASKYDNVKFYFDGNREGYKEAKIEVQGSLPNCIFLPL</sequence>
<dbReference type="EMBL" id="UAUU01000011">
    <property type="protein sequence ID" value="SPZ92109.1"/>
    <property type="molecule type" value="Genomic_DNA"/>
</dbReference>
<evidence type="ECO:0000313" key="2">
    <source>
        <dbReference type="Proteomes" id="UP000251241"/>
    </source>
</evidence>